<evidence type="ECO:0000259" key="2">
    <source>
        <dbReference type="Pfam" id="PF14129"/>
    </source>
</evidence>
<dbReference type="Pfam" id="PF14129">
    <property type="entry name" value="DUF4296"/>
    <property type="match status" value="1"/>
</dbReference>
<feature type="compositionally biased region" description="Pro residues" evidence="1">
    <location>
        <begin position="295"/>
        <end position="307"/>
    </location>
</feature>
<dbReference type="PROSITE" id="PS51257">
    <property type="entry name" value="PROKAR_LIPOPROTEIN"/>
    <property type="match status" value="1"/>
</dbReference>
<feature type="domain" description="DUF4296" evidence="2">
    <location>
        <begin position="36"/>
        <end position="115"/>
    </location>
</feature>
<accession>A0ABM7NUL2</accession>
<evidence type="ECO:0000256" key="1">
    <source>
        <dbReference type="SAM" id="MobiDB-lite"/>
    </source>
</evidence>
<keyword evidence="4" id="KW-1185">Reference proteome</keyword>
<proteinExistence type="predicted"/>
<protein>
    <submittedName>
        <fullName evidence="3">DUF4296 domain-containing protein</fullName>
    </submittedName>
</protein>
<feature type="region of interest" description="Disordered" evidence="1">
    <location>
        <begin position="273"/>
        <end position="325"/>
    </location>
</feature>
<gene>
    <name evidence="3" type="ORF">prwr041_00240</name>
</gene>
<feature type="compositionally biased region" description="Polar residues" evidence="1">
    <location>
        <begin position="279"/>
        <end position="293"/>
    </location>
</feature>
<sequence length="325" mass="35709">MKSSSLQGCKFLKMTISSLVVIMGLFLVVSCKPSVPSQFIQPDKMGDVLYDYHLASSMAQISGNDSVNTIKYRAAVLKKYGYTPAEFDSSMVYYMRHTDQLKQIYEDLTKRLGKEAVALGASADAVNRFGSVTANGDTANVWNEESAMVLTPQKPFNLNSFSMVADSTFHKGDGIILDFDTQFIFQDGMRDGVVVLAVKFGNDSIATQNMHISSASHFNLTIRDDKKLGIKEIRGFFMLNKSQDPGDNATTLKLMIISNIKLYRMHQSKAAANKVNGDSIKTSGNDSAKSNGQRPMPPSSVPVPPNSDPNMQPKRQMPIPPKALN</sequence>
<evidence type="ECO:0000313" key="3">
    <source>
        <dbReference type="EMBL" id="BCS84131.1"/>
    </source>
</evidence>
<evidence type="ECO:0000313" key="4">
    <source>
        <dbReference type="Proteomes" id="UP001319045"/>
    </source>
</evidence>
<reference evidence="3 4" key="1">
    <citation type="journal article" date="2022" name="Int. J. Syst. Evol. Microbiol.">
        <title>Prevotella herbatica sp. nov., a plant polysaccharide-decomposing anaerobic bacterium isolated from a methanogenic reactor.</title>
        <authorList>
            <person name="Uek A."/>
            <person name="Tonouchi A."/>
            <person name="Kaku N."/>
            <person name="Ueki K."/>
        </authorList>
    </citation>
    <scope>NUCLEOTIDE SEQUENCE [LARGE SCALE GENOMIC DNA]</scope>
    <source>
        <strain evidence="3 4">WR041</strain>
    </source>
</reference>
<organism evidence="3 4">
    <name type="scientific">Prevotella herbatica</name>
    <dbReference type="NCBI Taxonomy" id="2801997"/>
    <lineage>
        <taxon>Bacteria</taxon>
        <taxon>Pseudomonadati</taxon>
        <taxon>Bacteroidota</taxon>
        <taxon>Bacteroidia</taxon>
        <taxon>Bacteroidales</taxon>
        <taxon>Prevotellaceae</taxon>
        <taxon>Prevotella</taxon>
    </lineage>
</organism>
<dbReference type="InterPro" id="IPR025381">
    <property type="entry name" value="DUF4296"/>
</dbReference>
<dbReference type="Proteomes" id="UP001319045">
    <property type="component" value="Chromosome"/>
</dbReference>
<dbReference type="EMBL" id="AP024484">
    <property type="protein sequence ID" value="BCS84131.1"/>
    <property type="molecule type" value="Genomic_DNA"/>
</dbReference>
<dbReference type="RefSeq" id="WP_207154333.1">
    <property type="nucleotide sequence ID" value="NZ_AP024484.1"/>
</dbReference>
<name>A0ABM7NUL2_9BACT</name>